<organism evidence="10 11">
    <name type="scientific">Psychrobacter aestuarii</name>
    <dbReference type="NCBI Taxonomy" id="556327"/>
    <lineage>
        <taxon>Bacteria</taxon>
        <taxon>Pseudomonadati</taxon>
        <taxon>Pseudomonadota</taxon>
        <taxon>Gammaproteobacteria</taxon>
        <taxon>Moraxellales</taxon>
        <taxon>Moraxellaceae</taxon>
        <taxon>Psychrobacter</taxon>
    </lineage>
</organism>
<evidence type="ECO:0000256" key="2">
    <source>
        <dbReference type="ARBA" id="ARBA00022519"/>
    </source>
</evidence>
<evidence type="ECO:0000259" key="9">
    <source>
        <dbReference type="Pfam" id="PF08478"/>
    </source>
</evidence>
<reference evidence="11" key="1">
    <citation type="journal article" date="2019" name="Int. J. Syst. Evol. Microbiol.">
        <title>The Global Catalogue of Microorganisms (GCM) 10K type strain sequencing project: providing services to taxonomists for standard genome sequencing and annotation.</title>
        <authorList>
            <consortium name="The Broad Institute Genomics Platform"/>
            <consortium name="The Broad Institute Genome Sequencing Center for Infectious Disease"/>
            <person name="Wu L."/>
            <person name="Ma J."/>
        </authorList>
    </citation>
    <scope>NUCLEOTIDE SEQUENCE [LARGE SCALE GENOMIC DNA]</scope>
    <source>
        <strain evidence="11">JCM 16343</strain>
    </source>
</reference>
<evidence type="ECO:0000259" key="8">
    <source>
        <dbReference type="Pfam" id="PF03799"/>
    </source>
</evidence>
<evidence type="ECO:0000256" key="7">
    <source>
        <dbReference type="SAM" id="Phobius"/>
    </source>
</evidence>
<feature type="transmembrane region" description="Helical" evidence="7">
    <location>
        <begin position="12"/>
        <end position="30"/>
    </location>
</feature>
<evidence type="ECO:0000256" key="4">
    <source>
        <dbReference type="ARBA" id="ARBA00022692"/>
    </source>
</evidence>
<evidence type="ECO:0000256" key="6">
    <source>
        <dbReference type="ARBA" id="ARBA00023306"/>
    </source>
</evidence>
<comment type="caution">
    <text evidence="10">The sequence shown here is derived from an EMBL/GenBank/DDBJ whole genome shotgun (WGS) entry which is preliminary data.</text>
</comment>
<keyword evidence="6" id="KW-0131">Cell cycle</keyword>
<evidence type="ECO:0000256" key="5">
    <source>
        <dbReference type="ARBA" id="ARBA00022989"/>
    </source>
</evidence>
<dbReference type="InterPro" id="IPR026579">
    <property type="entry name" value="FtsQ"/>
</dbReference>
<protein>
    <submittedName>
        <fullName evidence="10">Cell division protein FtsQ/DivIB</fullName>
    </submittedName>
</protein>
<dbReference type="InterPro" id="IPR005548">
    <property type="entry name" value="Cell_div_FtsQ/DivIB_C"/>
</dbReference>
<dbReference type="InterPro" id="IPR045335">
    <property type="entry name" value="FtsQ_C_sf"/>
</dbReference>
<dbReference type="Proteomes" id="UP001501787">
    <property type="component" value="Unassembled WGS sequence"/>
</dbReference>
<evidence type="ECO:0000313" key="11">
    <source>
        <dbReference type="Proteomes" id="UP001501787"/>
    </source>
</evidence>
<proteinExistence type="predicted"/>
<dbReference type="Pfam" id="PF08478">
    <property type="entry name" value="POTRA_1"/>
    <property type="match status" value="1"/>
</dbReference>
<gene>
    <name evidence="10" type="ORF">GCM10009129_14110</name>
</gene>
<keyword evidence="5 7" id="KW-1133">Transmembrane helix</keyword>
<keyword evidence="2" id="KW-0997">Cell inner membrane</keyword>
<evidence type="ECO:0000256" key="3">
    <source>
        <dbReference type="ARBA" id="ARBA00022618"/>
    </source>
</evidence>
<feature type="domain" description="Cell division protein FtsQ/DivIB C-terminal" evidence="8">
    <location>
        <begin position="113"/>
        <end position="225"/>
    </location>
</feature>
<evidence type="ECO:0000313" key="10">
    <source>
        <dbReference type="EMBL" id="GAA0317777.1"/>
    </source>
</evidence>
<keyword evidence="7" id="KW-0472">Membrane</keyword>
<dbReference type="PANTHER" id="PTHR35851">
    <property type="entry name" value="CELL DIVISION PROTEIN FTSQ"/>
    <property type="match status" value="1"/>
</dbReference>
<keyword evidence="11" id="KW-1185">Reference proteome</keyword>
<dbReference type="PANTHER" id="PTHR35851:SF1">
    <property type="entry name" value="CELL DIVISION PROTEIN FTSQ"/>
    <property type="match status" value="1"/>
</dbReference>
<sequence length="240" mass="26904">MPQALSGHTIKYVFISALVLLLLLIVFMGTKRLQEAPPADVYIDASTLNTAQYQSLKQTVSHQQVGSFFNTDLQALRDVALRLSWVDEVSVSRDWQQGIVITALPKKAVAHFGTERLIDAKGAVFVPADGRELTNDSYATLQGESDKGPVIMQQMQQVNEWYEPLNMHVADIILTPRMTWVVRFDTGLRVIVDNESTAQKLIALRDALNHQLKDRRAEIQSVDLRYKNGFAIAWHSNAAS</sequence>
<name>A0ABP3FH19_9GAMM</name>
<dbReference type="Gene3D" id="3.10.20.310">
    <property type="entry name" value="membrane protein fhac"/>
    <property type="match status" value="1"/>
</dbReference>
<accession>A0ABP3FH19</accession>
<dbReference type="Gene3D" id="3.40.50.11690">
    <property type="entry name" value="Cell division protein FtsQ/DivIB"/>
    <property type="match status" value="1"/>
</dbReference>
<dbReference type="InterPro" id="IPR013685">
    <property type="entry name" value="POTRA_FtsQ_type"/>
</dbReference>
<dbReference type="EMBL" id="BAAAFR010000004">
    <property type="protein sequence ID" value="GAA0317777.1"/>
    <property type="molecule type" value="Genomic_DNA"/>
</dbReference>
<dbReference type="GO" id="GO:0051301">
    <property type="term" value="P:cell division"/>
    <property type="evidence" value="ECO:0007669"/>
    <property type="project" value="UniProtKB-KW"/>
</dbReference>
<evidence type="ECO:0000256" key="1">
    <source>
        <dbReference type="ARBA" id="ARBA00022475"/>
    </source>
</evidence>
<keyword evidence="4 7" id="KW-0812">Transmembrane</keyword>
<keyword evidence="1" id="KW-1003">Cell membrane</keyword>
<keyword evidence="3 10" id="KW-0132">Cell division</keyword>
<feature type="domain" description="POTRA" evidence="9">
    <location>
        <begin position="52"/>
        <end position="102"/>
    </location>
</feature>
<dbReference type="Pfam" id="PF03799">
    <property type="entry name" value="FtsQ_DivIB_C"/>
    <property type="match status" value="1"/>
</dbReference>